<evidence type="ECO:0000313" key="2">
    <source>
        <dbReference type="Proteomes" id="UP001157017"/>
    </source>
</evidence>
<sequence length="201" mass="21560">MSLHSQPAVRSRLARHACARLAAAPADPTWHAWQRVLDLAVLVRNALWLQVQVPRPGGDLLVYVGQSYAHLLRDHAVQATRDLSLLGFEEPVDLPAPRLDGLLAAIARDRSDPEAADLANALLADALDVLAAVVDAASLTMEWLEQVGGVGEVGAVDGVAAADAEDGTRSDVRRARQVRRLLCDWVAGHAARLVVLDRGRS</sequence>
<comment type="caution">
    <text evidence="1">The sequence shown here is derived from an EMBL/GenBank/DDBJ whole genome shotgun (WGS) entry which is preliminary data.</text>
</comment>
<evidence type="ECO:0000313" key="1">
    <source>
        <dbReference type="EMBL" id="GMA87641.1"/>
    </source>
</evidence>
<keyword evidence="2" id="KW-1185">Reference proteome</keyword>
<dbReference type="EMBL" id="BSUZ01000001">
    <property type="protein sequence ID" value="GMA87641.1"/>
    <property type="molecule type" value="Genomic_DNA"/>
</dbReference>
<gene>
    <name evidence="1" type="ORF">GCM10025868_28910</name>
</gene>
<protein>
    <submittedName>
        <fullName evidence="1">Uncharacterized protein</fullName>
    </submittedName>
</protein>
<reference evidence="2" key="1">
    <citation type="journal article" date="2019" name="Int. J. Syst. Evol. Microbiol.">
        <title>The Global Catalogue of Microorganisms (GCM) 10K type strain sequencing project: providing services to taxonomists for standard genome sequencing and annotation.</title>
        <authorList>
            <consortium name="The Broad Institute Genomics Platform"/>
            <consortium name="The Broad Institute Genome Sequencing Center for Infectious Disease"/>
            <person name="Wu L."/>
            <person name="Ma J."/>
        </authorList>
    </citation>
    <scope>NUCLEOTIDE SEQUENCE [LARGE SCALE GENOMIC DNA]</scope>
    <source>
        <strain evidence="2">NBRC 108730</strain>
    </source>
</reference>
<proteinExistence type="predicted"/>
<organism evidence="1 2">
    <name type="scientific">Angustibacter aerolatus</name>
    <dbReference type="NCBI Taxonomy" id="1162965"/>
    <lineage>
        <taxon>Bacteria</taxon>
        <taxon>Bacillati</taxon>
        <taxon>Actinomycetota</taxon>
        <taxon>Actinomycetes</taxon>
        <taxon>Kineosporiales</taxon>
        <taxon>Kineosporiaceae</taxon>
    </lineage>
</organism>
<accession>A0ABQ6JHD6</accession>
<dbReference type="Proteomes" id="UP001157017">
    <property type="component" value="Unassembled WGS sequence"/>
</dbReference>
<name>A0ABQ6JHD6_9ACTN</name>